<dbReference type="GO" id="GO:0004342">
    <property type="term" value="F:glucosamine-6-phosphate deaminase activity"/>
    <property type="evidence" value="ECO:0007669"/>
    <property type="project" value="InterPro"/>
</dbReference>
<evidence type="ECO:0000259" key="1">
    <source>
        <dbReference type="Pfam" id="PF01182"/>
    </source>
</evidence>
<dbReference type="Gene3D" id="3.40.50.1360">
    <property type="match status" value="1"/>
</dbReference>
<dbReference type="GO" id="GO:0005737">
    <property type="term" value="C:cytoplasm"/>
    <property type="evidence" value="ECO:0007669"/>
    <property type="project" value="TreeGrafter"/>
</dbReference>
<proteinExistence type="predicted"/>
<evidence type="ECO:0000313" key="2">
    <source>
        <dbReference type="EMBL" id="SEB78070.1"/>
    </source>
</evidence>
<dbReference type="InterPro" id="IPR006148">
    <property type="entry name" value="Glc/Gal-6P_isomerase"/>
</dbReference>
<dbReference type="GO" id="GO:0042802">
    <property type="term" value="F:identical protein binding"/>
    <property type="evidence" value="ECO:0007669"/>
    <property type="project" value="TreeGrafter"/>
</dbReference>
<reference evidence="2 3" key="1">
    <citation type="submission" date="2016-10" db="EMBL/GenBank/DDBJ databases">
        <authorList>
            <person name="de Groot N.N."/>
        </authorList>
    </citation>
    <scope>NUCLEOTIDE SEQUENCE [LARGE SCALE GENOMIC DNA]</scope>
    <source>
        <strain evidence="2 3">AB35.6</strain>
    </source>
</reference>
<dbReference type="GO" id="GO:0006043">
    <property type="term" value="P:glucosamine catabolic process"/>
    <property type="evidence" value="ECO:0007669"/>
    <property type="project" value="TreeGrafter"/>
</dbReference>
<protein>
    <submittedName>
        <fullName evidence="2">Glucosamine-6-phosphate deaminase</fullName>
    </submittedName>
</protein>
<dbReference type="InterPro" id="IPR037171">
    <property type="entry name" value="NagB/RpiA_transferase-like"/>
</dbReference>
<dbReference type="InterPro" id="IPR004547">
    <property type="entry name" value="Glucosamine6P_isomerase"/>
</dbReference>
<feature type="domain" description="Glucosamine/galactosamine-6-phosphate isomerase" evidence="1">
    <location>
        <begin position="17"/>
        <end position="240"/>
    </location>
</feature>
<dbReference type="Pfam" id="PF01182">
    <property type="entry name" value="Glucosamine_iso"/>
    <property type="match status" value="1"/>
</dbReference>
<organism evidence="2 3">
    <name type="scientific">Terriglobus roseus</name>
    <dbReference type="NCBI Taxonomy" id="392734"/>
    <lineage>
        <taxon>Bacteria</taxon>
        <taxon>Pseudomonadati</taxon>
        <taxon>Acidobacteriota</taxon>
        <taxon>Terriglobia</taxon>
        <taxon>Terriglobales</taxon>
        <taxon>Acidobacteriaceae</taxon>
        <taxon>Terriglobus</taxon>
    </lineage>
</organism>
<evidence type="ECO:0000313" key="3">
    <source>
        <dbReference type="Proteomes" id="UP000182409"/>
    </source>
</evidence>
<dbReference type="AlphaFoldDB" id="A0A1H4M4S4"/>
<dbReference type="GO" id="GO:0006046">
    <property type="term" value="P:N-acetylglucosamine catabolic process"/>
    <property type="evidence" value="ECO:0007669"/>
    <property type="project" value="TreeGrafter"/>
</dbReference>
<accession>A0A1H4M4S4</accession>
<dbReference type="GO" id="GO:0019262">
    <property type="term" value="P:N-acetylneuraminate catabolic process"/>
    <property type="evidence" value="ECO:0007669"/>
    <property type="project" value="TreeGrafter"/>
</dbReference>
<gene>
    <name evidence="2" type="ORF">SAMN05443244_1821</name>
</gene>
<dbReference type="EMBL" id="FNSD01000001">
    <property type="protein sequence ID" value="SEB78070.1"/>
    <property type="molecule type" value="Genomic_DNA"/>
</dbReference>
<dbReference type="CDD" id="cd01399">
    <property type="entry name" value="GlcN6P_deaminase"/>
    <property type="match status" value="1"/>
</dbReference>
<dbReference type="PANTHER" id="PTHR11280:SF6">
    <property type="entry name" value="GLUCOSAMINE-6-PHOSPHATE ISOMERASE NAGB"/>
    <property type="match status" value="1"/>
</dbReference>
<dbReference type="Proteomes" id="UP000182409">
    <property type="component" value="Unassembled WGS sequence"/>
</dbReference>
<name>A0A1H4M4S4_9BACT</name>
<dbReference type="RefSeq" id="WP_074653487.1">
    <property type="nucleotide sequence ID" value="NZ_FNSD01000001.1"/>
</dbReference>
<dbReference type="GO" id="GO:0005975">
    <property type="term" value="P:carbohydrate metabolic process"/>
    <property type="evidence" value="ECO:0007669"/>
    <property type="project" value="InterPro"/>
</dbReference>
<dbReference type="PANTHER" id="PTHR11280">
    <property type="entry name" value="GLUCOSAMINE-6-PHOSPHATE ISOMERASE"/>
    <property type="match status" value="1"/>
</dbReference>
<sequence>MTVITPVRQPVLHVSATAQEMGRLAASDVAGELRARLRAQPVVRVVFAAAPSQSEMLRTLAQAEGIDWDRVEAFHMDEYTGLPADAPQRFGAWLTREFFGKVKLHAVHLIDPGIDAERCSEEYAWLMSQHPIDIVCLGIGMNGHIAFNDPPADFNEPQDVRVVELDRLSRVQQVEEGLFPNLEDVPTHAVTLSIPRLLRADKLFCCVPGKLKEAAVTRAFTGEVDPSCPASILRTHAGCTVYLDAESAAGLSQR</sequence>
<dbReference type="OrthoDB" id="9791139at2"/>
<dbReference type="SUPFAM" id="SSF100950">
    <property type="entry name" value="NagB/RpiA/CoA transferase-like"/>
    <property type="match status" value="1"/>
</dbReference>